<feature type="non-terminal residue" evidence="1">
    <location>
        <position position="1"/>
    </location>
</feature>
<gene>
    <name evidence="1" type="ORF">HAX54_016200</name>
</gene>
<dbReference type="EMBL" id="JACEIK010020418">
    <property type="protein sequence ID" value="MCE5166233.1"/>
    <property type="molecule type" value="Genomic_DNA"/>
</dbReference>
<proteinExistence type="predicted"/>
<evidence type="ECO:0000313" key="2">
    <source>
        <dbReference type="Proteomes" id="UP000823775"/>
    </source>
</evidence>
<keyword evidence="2" id="KW-1185">Reference proteome</keyword>
<reference evidence="1 2" key="1">
    <citation type="journal article" date="2021" name="BMC Genomics">
        <title>Datura genome reveals duplications of psychoactive alkaloid biosynthetic genes and high mutation rate following tissue culture.</title>
        <authorList>
            <person name="Rajewski A."/>
            <person name="Carter-House D."/>
            <person name="Stajich J."/>
            <person name="Litt A."/>
        </authorList>
    </citation>
    <scope>NUCLEOTIDE SEQUENCE [LARGE SCALE GENOMIC DNA]</scope>
    <source>
        <strain evidence="1">AR-01</strain>
    </source>
</reference>
<comment type="caution">
    <text evidence="1">The sequence shown here is derived from an EMBL/GenBank/DDBJ whole genome shotgun (WGS) entry which is preliminary data.</text>
</comment>
<protein>
    <submittedName>
        <fullName evidence="1">Uncharacterized protein</fullName>
    </submittedName>
</protein>
<accession>A0ABS8Y2U9</accession>
<feature type="non-terminal residue" evidence="1">
    <location>
        <position position="72"/>
    </location>
</feature>
<name>A0ABS8Y2U9_DATST</name>
<sequence>GGSAGGPQRASHCEGVEARRAAPCVGKGYAVRGPLRSAPNLLQSARSITRSCIPPSTLLRHVPYTKNSQYSH</sequence>
<organism evidence="1 2">
    <name type="scientific">Datura stramonium</name>
    <name type="common">Jimsonweed</name>
    <name type="synonym">Common thornapple</name>
    <dbReference type="NCBI Taxonomy" id="4076"/>
    <lineage>
        <taxon>Eukaryota</taxon>
        <taxon>Viridiplantae</taxon>
        <taxon>Streptophyta</taxon>
        <taxon>Embryophyta</taxon>
        <taxon>Tracheophyta</taxon>
        <taxon>Spermatophyta</taxon>
        <taxon>Magnoliopsida</taxon>
        <taxon>eudicotyledons</taxon>
        <taxon>Gunneridae</taxon>
        <taxon>Pentapetalae</taxon>
        <taxon>asterids</taxon>
        <taxon>lamiids</taxon>
        <taxon>Solanales</taxon>
        <taxon>Solanaceae</taxon>
        <taxon>Solanoideae</taxon>
        <taxon>Datureae</taxon>
        <taxon>Datura</taxon>
    </lineage>
</organism>
<evidence type="ECO:0000313" key="1">
    <source>
        <dbReference type="EMBL" id="MCE5166233.1"/>
    </source>
</evidence>
<dbReference type="Proteomes" id="UP000823775">
    <property type="component" value="Unassembled WGS sequence"/>
</dbReference>